<name>A0AAD5D6L0_AMBAR</name>
<keyword evidence="1" id="KW-0472">Membrane</keyword>
<accession>A0AAD5D6L0</accession>
<dbReference type="InterPro" id="IPR004158">
    <property type="entry name" value="DUF247_pln"/>
</dbReference>
<dbReference type="PANTHER" id="PTHR31170:SF25">
    <property type="entry name" value="BNAA09G04570D PROTEIN"/>
    <property type="match status" value="1"/>
</dbReference>
<comment type="caution">
    <text evidence="2">The sequence shown here is derived from an EMBL/GenBank/DDBJ whole genome shotgun (WGS) entry which is preliminary data.</text>
</comment>
<evidence type="ECO:0000313" key="3">
    <source>
        <dbReference type="Proteomes" id="UP001206925"/>
    </source>
</evidence>
<gene>
    <name evidence="2" type="ORF">M8C21_030164</name>
</gene>
<feature type="transmembrane region" description="Helical" evidence="1">
    <location>
        <begin position="409"/>
        <end position="432"/>
    </location>
</feature>
<dbReference type="PANTHER" id="PTHR31170">
    <property type="entry name" value="BNAC04G53230D PROTEIN"/>
    <property type="match status" value="1"/>
</dbReference>
<evidence type="ECO:0000313" key="2">
    <source>
        <dbReference type="EMBL" id="KAI7755318.1"/>
    </source>
</evidence>
<keyword evidence="3" id="KW-1185">Reference proteome</keyword>
<organism evidence="2 3">
    <name type="scientific">Ambrosia artemisiifolia</name>
    <name type="common">Common ragweed</name>
    <dbReference type="NCBI Taxonomy" id="4212"/>
    <lineage>
        <taxon>Eukaryota</taxon>
        <taxon>Viridiplantae</taxon>
        <taxon>Streptophyta</taxon>
        <taxon>Embryophyta</taxon>
        <taxon>Tracheophyta</taxon>
        <taxon>Spermatophyta</taxon>
        <taxon>Magnoliopsida</taxon>
        <taxon>eudicotyledons</taxon>
        <taxon>Gunneridae</taxon>
        <taxon>Pentapetalae</taxon>
        <taxon>asterids</taxon>
        <taxon>campanulids</taxon>
        <taxon>Asterales</taxon>
        <taxon>Asteraceae</taxon>
        <taxon>Asteroideae</taxon>
        <taxon>Heliantheae alliance</taxon>
        <taxon>Heliantheae</taxon>
        <taxon>Ambrosia</taxon>
    </lineage>
</organism>
<protein>
    <submittedName>
        <fullName evidence="2">Uncharacterized protein</fullName>
    </submittedName>
</protein>
<sequence length="439" mass="50977">MDEVHLELQDVDVVHDTVQRLLYRVKDEHNQTNRCLPSIYMVPNTLRDLSPSSFNPRVVSIGPLHKEDENVQAFEGRKANYLIDLMCRIHCPQEETLKSCAQKVHASMEQIKACYVWKKTYSEVEIAEMMVMDACFILEFINWFSEFDKSHPGNFLLTQTIIYDLVLLENQIPFFILDEIFRCTILKFDPEASLIKLFHRVLTFLNLFRADIKLHNFSINSTPHILGLLHECYKPQNYVTSVYFPSIIHSAVDLYRAGVNFRPNQNQTWMMGMEVDVYRLIPCLFGSWSKASLRIPILSVHEFTELVFRNLIAYEQTGQTRSYVTSYVIAMNMLVNTQEDVATLVDSKVLVNSIGSNEEAANMINNMGNEVACLEFFYGQQWETLNVYCDNYWPKNIAWLRRTYFNSPWNMIALFAGFILFALTAVQTIFTIKSAGNKY</sequence>
<proteinExistence type="predicted"/>
<evidence type="ECO:0000256" key="1">
    <source>
        <dbReference type="SAM" id="Phobius"/>
    </source>
</evidence>
<dbReference type="Pfam" id="PF03140">
    <property type="entry name" value="DUF247"/>
    <property type="match status" value="1"/>
</dbReference>
<keyword evidence="1" id="KW-1133">Transmembrane helix</keyword>
<dbReference type="EMBL" id="JAMZMK010001292">
    <property type="protein sequence ID" value="KAI7755318.1"/>
    <property type="molecule type" value="Genomic_DNA"/>
</dbReference>
<keyword evidence="1" id="KW-0812">Transmembrane</keyword>
<reference evidence="2" key="1">
    <citation type="submission" date="2022-06" db="EMBL/GenBank/DDBJ databases">
        <title>Uncovering the hologenomic basis of an extraordinary plant invasion.</title>
        <authorList>
            <person name="Bieker V.C."/>
            <person name="Martin M.D."/>
            <person name="Gilbert T."/>
            <person name="Hodgins K."/>
            <person name="Battlay P."/>
            <person name="Petersen B."/>
            <person name="Wilson J."/>
        </authorList>
    </citation>
    <scope>NUCLEOTIDE SEQUENCE</scope>
    <source>
        <strain evidence="2">AA19_3_7</strain>
        <tissue evidence="2">Leaf</tissue>
    </source>
</reference>
<dbReference type="Proteomes" id="UP001206925">
    <property type="component" value="Unassembled WGS sequence"/>
</dbReference>
<dbReference type="AlphaFoldDB" id="A0AAD5D6L0"/>